<evidence type="ECO:0000313" key="1">
    <source>
        <dbReference type="EMBL" id="KAG5675159.1"/>
    </source>
</evidence>
<keyword evidence="2" id="KW-1185">Reference proteome</keyword>
<comment type="caution">
    <text evidence="1">The sequence shown here is derived from an EMBL/GenBank/DDBJ whole genome shotgun (WGS) entry which is preliminary data.</text>
</comment>
<dbReference type="OrthoDB" id="7790905at2759"/>
<gene>
    <name evidence="1" type="ORF">PVAND_005085</name>
</gene>
<reference evidence="1" key="1">
    <citation type="submission" date="2021-03" db="EMBL/GenBank/DDBJ databases">
        <title>Chromosome level genome of the anhydrobiotic midge Polypedilum vanderplanki.</title>
        <authorList>
            <person name="Yoshida Y."/>
            <person name="Kikawada T."/>
            <person name="Gusev O."/>
        </authorList>
    </citation>
    <scope>NUCLEOTIDE SEQUENCE</scope>
    <source>
        <strain evidence="1">NIAS01</strain>
        <tissue evidence="1">Whole body or cell culture</tissue>
    </source>
</reference>
<protein>
    <submittedName>
        <fullName evidence="1">Uncharacterized protein</fullName>
    </submittedName>
</protein>
<dbReference type="AlphaFoldDB" id="A0A9J6BZA2"/>
<evidence type="ECO:0000313" key="2">
    <source>
        <dbReference type="Proteomes" id="UP001107558"/>
    </source>
</evidence>
<sequence length="322" mass="37982">MDNLKLFIRCLLLDIDDYLQYIDDFGRPNYKYFNFVLNKLGIMHVFLYKSHIFKGKNSVMVKFIDYTFIALKKKFIEEKSNLKRAGLIFLISKVYFTDEIAINLKLRIQQDEWMLFKTYIKEIKNDVDYQNICLVFFQLFNENFFKFTLKNTQMALDNCSQLRAQIYSKYDDIVSSSTPFWTSIENKIKCLDQVNTVELKQLSDIKDREVVPFNEVLPEKVSFDEVFAEFSTLMTIVEKNKQNKKQVSRKEMTAVCRDYMKSTKIDKRTAAIFESDEDSYLLDNLLTVKPRKKKPRKAKKRDVAGTIKLEGLSVSTTSESDF</sequence>
<proteinExistence type="predicted"/>
<name>A0A9J6BZA2_POLVA</name>
<organism evidence="1 2">
    <name type="scientific">Polypedilum vanderplanki</name>
    <name type="common">Sleeping chironomid midge</name>
    <dbReference type="NCBI Taxonomy" id="319348"/>
    <lineage>
        <taxon>Eukaryota</taxon>
        <taxon>Metazoa</taxon>
        <taxon>Ecdysozoa</taxon>
        <taxon>Arthropoda</taxon>
        <taxon>Hexapoda</taxon>
        <taxon>Insecta</taxon>
        <taxon>Pterygota</taxon>
        <taxon>Neoptera</taxon>
        <taxon>Endopterygota</taxon>
        <taxon>Diptera</taxon>
        <taxon>Nematocera</taxon>
        <taxon>Chironomoidea</taxon>
        <taxon>Chironomidae</taxon>
        <taxon>Chironominae</taxon>
        <taxon>Polypedilum</taxon>
        <taxon>Polypedilum</taxon>
    </lineage>
</organism>
<accession>A0A9J6BZA2</accession>
<dbReference type="Pfam" id="PF09808">
    <property type="entry name" value="SNAPC1"/>
    <property type="match status" value="1"/>
</dbReference>
<dbReference type="InterPro" id="IPR019188">
    <property type="entry name" value="SNAPC1"/>
</dbReference>
<dbReference type="EMBL" id="JADBJN010000002">
    <property type="protein sequence ID" value="KAG5675159.1"/>
    <property type="molecule type" value="Genomic_DNA"/>
</dbReference>
<dbReference type="Proteomes" id="UP001107558">
    <property type="component" value="Chromosome 2"/>
</dbReference>